<dbReference type="Gene3D" id="3.30.460.10">
    <property type="entry name" value="Beta Polymerase, domain 2"/>
    <property type="match status" value="1"/>
</dbReference>
<feature type="binding site" evidence="11">
    <location>
        <position position="31"/>
    </location>
    <ligand>
        <name>CTP</name>
        <dbReference type="ChEBI" id="CHEBI:37563"/>
    </ligand>
</feature>
<feature type="binding site" evidence="11">
    <location>
        <position position="155"/>
    </location>
    <ligand>
        <name>CTP</name>
        <dbReference type="ChEBI" id="CHEBI:37563"/>
    </ligand>
</feature>
<evidence type="ECO:0000256" key="5">
    <source>
        <dbReference type="ARBA" id="ARBA00022723"/>
    </source>
</evidence>
<evidence type="ECO:0000256" key="8">
    <source>
        <dbReference type="ARBA" id="ARBA00022840"/>
    </source>
</evidence>
<organism evidence="15 16">
    <name type="scientific">Phocicoccus pinnipedialis</name>
    <dbReference type="NCBI Taxonomy" id="110845"/>
    <lineage>
        <taxon>Bacteria</taxon>
        <taxon>Bacillati</taxon>
        <taxon>Bacillota</taxon>
        <taxon>Bacilli</taxon>
        <taxon>Bacillales</taxon>
        <taxon>Salinicoccaceae</taxon>
        <taxon>Phocicoccus</taxon>
    </lineage>
</organism>
<dbReference type="CDD" id="cd05398">
    <property type="entry name" value="NT_ClassII-CCAase"/>
    <property type="match status" value="1"/>
</dbReference>
<dbReference type="InterPro" id="IPR032828">
    <property type="entry name" value="PolyA_RNA-bd"/>
</dbReference>
<dbReference type="GO" id="GO:0000049">
    <property type="term" value="F:tRNA binding"/>
    <property type="evidence" value="ECO:0007669"/>
    <property type="project" value="UniProtKB-UniRule"/>
</dbReference>
<keyword evidence="6 11" id="KW-0547">Nucleotide-binding</keyword>
<evidence type="ECO:0000259" key="14">
    <source>
        <dbReference type="Pfam" id="PF13735"/>
    </source>
</evidence>
<evidence type="ECO:0000256" key="1">
    <source>
        <dbReference type="ARBA" id="ARBA00001946"/>
    </source>
</evidence>
<evidence type="ECO:0000256" key="9">
    <source>
        <dbReference type="ARBA" id="ARBA00022842"/>
    </source>
</evidence>
<comment type="cofactor">
    <cofactor evidence="1 11">
        <name>Mg(2+)</name>
        <dbReference type="ChEBI" id="CHEBI:18420"/>
    </cofactor>
</comment>
<feature type="binding site" evidence="11">
    <location>
        <position position="112"/>
    </location>
    <ligand>
        <name>ATP</name>
        <dbReference type="ChEBI" id="CHEBI:30616"/>
    </ligand>
</feature>
<dbReference type="Pfam" id="PF01743">
    <property type="entry name" value="PolyA_pol"/>
    <property type="match status" value="1"/>
</dbReference>
<accession>A0A6V7RDF0</accession>
<dbReference type="GO" id="GO:0005524">
    <property type="term" value="F:ATP binding"/>
    <property type="evidence" value="ECO:0007669"/>
    <property type="project" value="UniProtKB-UniRule"/>
</dbReference>
<feature type="domain" description="tRNA nucleotidyltransferase/poly(A) polymerase RNA and SrmB- binding" evidence="13">
    <location>
        <begin position="170"/>
        <end position="227"/>
    </location>
</feature>
<sequence length="395" mass="45942">MIMNKFDHAKFVLETLETHGFDAYFVGGSVRDFYMGREIHDVDVTTNARPDTIKDLFKKTIDVGIEHGTVIVLLDNEPIEVTTYRTETSYTDHRRPDSVSFTTSLLEDLSRRDFTMNAIAMDKNMNIVDPFDGHIAIKYKRIETVGIADERFNEDALRMLRAVRFISQLDFTLTKETENAIRKNISLIKHVSIERIVKELKKLYEGKNVNEAKKAFVNTNMYMQIPFFNSLSAAEIINTNAHSLKDEIIVQHIKDRTMAYKNVLKLSNKETRYINNSLRLLDEARGNLESKRIAYKYSDEILDNTLILLELNPILDESLIKRLKDAQNEKLKLPIKKRSELKINGRILMEKLNKRGGPWLQELLSKIEGEVIMGRLMNNEKDILEWVKYEQENYS</sequence>
<feature type="binding site" evidence="11">
    <location>
        <position position="41"/>
    </location>
    <ligand>
        <name>Mg(2+)</name>
        <dbReference type="ChEBI" id="CHEBI:18420"/>
    </ligand>
</feature>
<feature type="domain" description="CCA-adding enzyme C-terminal" evidence="14">
    <location>
        <begin position="264"/>
        <end position="387"/>
    </location>
</feature>
<feature type="binding site" evidence="11">
    <location>
        <position position="155"/>
    </location>
    <ligand>
        <name>ATP</name>
        <dbReference type="ChEBI" id="CHEBI:30616"/>
    </ligand>
</feature>
<comment type="caution">
    <text evidence="15">The sequence shown here is derived from an EMBL/GenBank/DDBJ whole genome shotgun (WGS) entry which is preliminary data.</text>
</comment>
<keyword evidence="8 11" id="KW-0067">ATP-binding</keyword>
<dbReference type="SUPFAM" id="SSF81301">
    <property type="entry name" value="Nucleotidyltransferase"/>
    <property type="match status" value="1"/>
</dbReference>
<feature type="binding site" evidence="11">
    <location>
        <position position="161"/>
    </location>
    <ligand>
        <name>CTP</name>
        <dbReference type="ChEBI" id="CHEBI:37563"/>
    </ligand>
</feature>
<evidence type="ECO:0000313" key="15">
    <source>
        <dbReference type="EMBL" id="CAD2075597.1"/>
    </source>
</evidence>
<feature type="domain" description="Poly A polymerase head" evidence="12">
    <location>
        <begin position="23"/>
        <end position="142"/>
    </location>
</feature>
<keyword evidence="2 11" id="KW-0808">Transferase</keyword>
<feature type="binding site" evidence="11">
    <location>
        <position position="158"/>
    </location>
    <ligand>
        <name>ATP</name>
        <dbReference type="ChEBI" id="CHEBI:30616"/>
    </ligand>
</feature>
<evidence type="ECO:0000259" key="13">
    <source>
        <dbReference type="Pfam" id="PF12627"/>
    </source>
</evidence>
<dbReference type="GO" id="GO:0004810">
    <property type="term" value="F:CCA tRNA nucleotidyltransferase activity"/>
    <property type="evidence" value="ECO:0007669"/>
    <property type="project" value="UniProtKB-UniRule"/>
</dbReference>
<keyword evidence="7 11" id="KW-0692">RNA repair</keyword>
<dbReference type="SUPFAM" id="SSF81891">
    <property type="entry name" value="Poly A polymerase C-terminal region-like"/>
    <property type="match status" value="1"/>
</dbReference>
<dbReference type="InterPro" id="IPR050264">
    <property type="entry name" value="Bact_CCA-adding_enz_type3_sf"/>
</dbReference>
<comment type="miscellaneous">
    <text evidence="11">A single active site specifically recognizes both ATP and CTP and is responsible for their addition.</text>
</comment>
<keyword evidence="5 11" id="KW-0479">Metal-binding</keyword>
<evidence type="ECO:0000256" key="3">
    <source>
        <dbReference type="ARBA" id="ARBA00022694"/>
    </source>
</evidence>
<keyword evidence="4 11" id="KW-0548">Nucleotidyltransferase</keyword>
<feature type="binding site" evidence="11">
    <location>
        <position position="158"/>
    </location>
    <ligand>
        <name>CTP</name>
        <dbReference type="ChEBI" id="CHEBI:37563"/>
    </ligand>
</feature>
<reference evidence="15 16" key="1">
    <citation type="submission" date="2020-07" db="EMBL/GenBank/DDBJ databases">
        <authorList>
            <person name="Criscuolo A."/>
        </authorList>
    </citation>
    <scope>NUCLEOTIDE SEQUENCE [LARGE SCALE GENOMIC DNA]</scope>
    <source>
        <strain evidence="15">CIP107946</strain>
    </source>
</reference>
<feature type="binding site" evidence="11">
    <location>
        <position position="161"/>
    </location>
    <ligand>
        <name>ATP</name>
        <dbReference type="ChEBI" id="CHEBI:30616"/>
    </ligand>
</feature>
<comment type="catalytic activity">
    <reaction evidence="11">
        <text>a tRNA precursor + 2 CTP + ATP = a tRNA with a 3' CCA end + 3 diphosphate</text>
        <dbReference type="Rhea" id="RHEA:14433"/>
        <dbReference type="Rhea" id="RHEA-COMP:10465"/>
        <dbReference type="Rhea" id="RHEA-COMP:10468"/>
        <dbReference type="ChEBI" id="CHEBI:30616"/>
        <dbReference type="ChEBI" id="CHEBI:33019"/>
        <dbReference type="ChEBI" id="CHEBI:37563"/>
        <dbReference type="ChEBI" id="CHEBI:74896"/>
        <dbReference type="ChEBI" id="CHEBI:83071"/>
        <dbReference type="EC" id="2.7.7.72"/>
    </reaction>
</comment>
<keyword evidence="16" id="KW-1185">Reference proteome</keyword>
<comment type="catalytic activity">
    <reaction evidence="11">
        <text>a tRNA with a 3' CCA end + 2 CTP + ATP = a tRNA with a 3' CCACCA end + 3 diphosphate</text>
        <dbReference type="Rhea" id="RHEA:76235"/>
        <dbReference type="Rhea" id="RHEA-COMP:10468"/>
        <dbReference type="Rhea" id="RHEA-COMP:18655"/>
        <dbReference type="ChEBI" id="CHEBI:30616"/>
        <dbReference type="ChEBI" id="CHEBI:33019"/>
        <dbReference type="ChEBI" id="CHEBI:37563"/>
        <dbReference type="ChEBI" id="CHEBI:83071"/>
        <dbReference type="ChEBI" id="CHEBI:195187"/>
    </reaction>
</comment>
<dbReference type="AlphaFoldDB" id="A0A6V7RDF0"/>
<dbReference type="Gene3D" id="1.10.246.80">
    <property type="match status" value="1"/>
</dbReference>
<keyword evidence="3 11" id="KW-0819">tRNA processing</keyword>
<feature type="binding site" evidence="11">
    <location>
        <position position="28"/>
    </location>
    <ligand>
        <name>ATP</name>
        <dbReference type="ChEBI" id="CHEBI:30616"/>
    </ligand>
</feature>
<dbReference type="PANTHER" id="PTHR46173">
    <property type="entry name" value="CCA TRNA NUCLEOTIDYLTRANSFERASE 1, MITOCHONDRIAL"/>
    <property type="match status" value="1"/>
</dbReference>
<evidence type="ECO:0000256" key="7">
    <source>
        <dbReference type="ARBA" id="ARBA00022800"/>
    </source>
</evidence>
<evidence type="ECO:0000256" key="11">
    <source>
        <dbReference type="HAMAP-Rule" id="MF_01263"/>
    </source>
</evidence>
<evidence type="ECO:0000256" key="6">
    <source>
        <dbReference type="ARBA" id="ARBA00022741"/>
    </source>
</evidence>
<keyword evidence="9 11" id="KW-0460">Magnesium</keyword>
<dbReference type="Gene3D" id="1.10.3090.10">
    <property type="entry name" value="cca-adding enzyme, domain 2"/>
    <property type="match status" value="1"/>
</dbReference>
<dbReference type="InterPro" id="IPR002646">
    <property type="entry name" value="PolA_pol_head_dom"/>
</dbReference>
<protein>
    <recommendedName>
        <fullName evidence="11">CCA-adding enzyme</fullName>
        <ecNumber evidence="11">2.7.7.72</ecNumber>
    </recommendedName>
    <alternativeName>
        <fullName evidence="11">CCA tRNA nucleotidyltransferase</fullName>
    </alternativeName>
    <alternativeName>
        <fullName evidence="11">tRNA CCA-pyrophosphorylase</fullName>
    </alternativeName>
    <alternativeName>
        <fullName evidence="11">tRNA adenylyl-/cytidylyl- transferase</fullName>
    </alternativeName>
    <alternativeName>
        <fullName evidence="11">tRNA nucleotidyltransferase</fullName>
    </alternativeName>
    <alternativeName>
        <fullName evidence="11">tRNA-NT</fullName>
    </alternativeName>
</protein>
<dbReference type="GO" id="GO:0042245">
    <property type="term" value="P:RNA repair"/>
    <property type="evidence" value="ECO:0007669"/>
    <property type="project" value="UniProtKB-KW"/>
</dbReference>
<feature type="binding site" evidence="11">
    <location>
        <position position="164"/>
    </location>
    <ligand>
        <name>ATP</name>
        <dbReference type="ChEBI" id="CHEBI:30616"/>
    </ligand>
</feature>
<dbReference type="GO" id="GO:0001680">
    <property type="term" value="P:tRNA 3'-terminal CCA addition"/>
    <property type="evidence" value="ECO:0007669"/>
    <property type="project" value="UniProtKB-UniRule"/>
</dbReference>
<evidence type="ECO:0000259" key="12">
    <source>
        <dbReference type="Pfam" id="PF01743"/>
    </source>
</evidence>
<dbReference type="Pfam" id="PF13735">
    <property type="entry name" value="tRNA_NucTran2_2"/>
    <property type="match status" value="1"/>
</dbReference>
<evidence type="ECO:0000256" key="2">
    <source>
        <dbReference type="ARBA" id="ARBA00022679"/>
    </source>
</evidence>
<evidence type="ECO:0000313" key="16">
    <source>
        <dbReference type="Proteomes" id="UP000588186"/>
    </source>
</evidence>
<evidence type="ECO:0000256" key="4">
    <source>
        <dbReference type="ARBA" id="ARBA00022695"/>
    </source>
</evidence>
<dbReference type="InterPro" id="IPR043519">
    <property type="entry name" value="NT_sf"/>
</dbReference>
<feature type="binding site" evidence="11">
    <location>
        <position position="164"/>
    </location>
    <ligand>
        <name>CTP</name>
        <dbReference type="ChEBI" id="CHEBI:37563"/>
    </ligand>
</feature>
<proteinExistence type="inferred from homology"/>
<dbReference type="EC" id="2.7.7.72" evidence="11"/>
<feature type="binding site" evidence="11">
    <location>
        <position position="43"/>
    </location>
    <ligand>
        <name>Mg(2+)</name>
        <dbReference type="ChEBI" id="CHEBI:18420"/>
    </ligand>
</feature>
<dbReference type="HAMAP" id="MF_01263">
    <property type="entry name" value="CCA_bact_type3"/>
    <property type="match status" value="1"/>
</dbReference>
<feature type="binding site" evidence="11">
    <location>
        <position position="28"/>
    </location>
    <ligand>
        <name>CTP</name>
        <dbReference type="ChEBI" id="CHEBI:37563"/>
    </ligand>
</feature>
<feature type="binding site" evidence="11">
    <location>
        <position position="31"/>
    </location>
    <ligand>
        <name>ATP</name>
        <dbReference type="ChEBI" id="CHEBI:30616"/>
    </ligand>
</feature>
<dbReference type="NCBIfam" id="NF009814">
    <property type="entry name" value="PRK13299.1"/>
    <property type="match status" value="1"/>
</dbReference>
<gene>
    <name evidence="11 15" type="primary">cca</name>
    <name evidence="15" type="ORF">JEOPIN946_01060</name>
</gene>
<dbReference type="InterPro" id="IPR032810">
    <property type="entry name" value="CCA-adding_enz_C"/>
</dbReference>
<dbReference type="Proteomes" id="UP000588186">
    <property type="component" value="Unassembled WGS sequence"/>
</dbReference>
<comment type="subunit">
    <text evidence="11">Homodimer.</text>
</comment>
<comment type="function">
    <text evidence="11">Catalyzes the addition and repair of the essential 3'-terminal CCA sequence in tRNAs without using a nucleic acid template. Adds these three nucleotides in the order of C, C, and A to the tRNA nucleotide-73, using CTP and ATP as substrates and producing inorganic pyrophosphate. tRNA 3'-terminal CCA addition is required both for tRNA processing and repair. Also involved in tRNA surveillance by mediating tandem CCA addition to generate a CCACCA at the 3' terminus of unstable tRNAs. While stable tRNAs receive only 3'-terminal CCA, unstable tRNAs are marked with CCACCA and rapidly degraded.</text>
</comment>
<dbReference type="GO" id="GO:0000287">
    <property type="term" value="F:magnesium ion binding"/>
    <property type="evidence" value="ECO:0007669"/>
    <property type="project" value="UniProtKB-UniRule"/>
</dbReference>
<feature type="binding site" evidence="11">
    <location>
        <position position="112"/>
    </location>
    <ligand>
        <name>CTP</name>
        <dbReference type="ChEBI" id="CHEBI:37563"/>
    </ligand>
</feature>
<dbReference type="InterPro" id="IPR023068">
    <property type="entry name" value="CCA-adding_enz_firmicutes"/>
</dbReference>
<dbReference type="Pfam" id="PF12627">
    <property type="entry name" value="PolyA_pol_RNAbd"/>
    <property type="match status" value="1"/>
</dbReference>
<comment type="similarity">
    <text evidence="11">Belongs to the tRNA nucleotidyltransferase/poly(A) polymerase family. Bacterial CCA-adding enzyme type 3 subfamily.</text>
</comment>
<dbReference type="EMBL" id="CAJEWB010000010">
    <property type="protein sequence ID" value="CAD2075597.1"/>
    <property type="molecule type" value="Genomic_DNA"/>
</dbReference>
<keyword evidence="10 11" id="KW-0694">RNA-binding</keyword>
<evidence type="ECO:0000256" key="10">
    <source>
        <dbReference type="ARBA" id="ARBA00022884"/>
    </source>
</evidence>
<name>A0A6V7RDF0_9BACL</name>
<dbReference type="PANTHER" id="PTHR46173:SF1">
    <property type="entry name" value="CCA TRNA NUCLEOTIDYLTRANSFERASE 1, MITOCHONDRIAL"/>
    <property type="match status" value="1"/>
</dbReference>